<comment type="caution">
    <text evidence="1">The sequence shown here is derived from an EMBL/GenBank/DDBJ whole genome shotgun (WGS) entry which is preliminary data.</text>
</comment>
<dbReference type="EMBL" id="LGRX02014118">
    <property type="protein sequence ID" value="KAK3265130.1"/>
    <property type="molecule type" value="Genomic_DNA"/>
</dbReference>
<dbReference type="AlphaFoldDB" id="A0AAE0KYH6"/>
<sequence>MSFCLSGKVISPRCCRDDYLKNIHHCKFLFDDGSEIQCKDQIAGGAAPCTRQRNANVPETQPRKFLWNASTHGDRPIAVNPLINSTLMMQDKRVLYAMAKANELDCRLYEHAVQRFYTEVKLMEVSTGAVFLSKNPTDYSSPLCRQAPPPCSFQLPPPCDACHEAMTNSKTLLMLVMLRQGGVRASRLSGACESKACFHGMGALLRSLCVWCHATAREGLKLESTQFTEWFTDTASTPLECSLLRPKKALAGSPPLTHQELERKEALMHYLGASV</sequence>
<gene>
    <name evidence="1" type="ORF">CYMTET_26169</name>
</gene>
<evidence type="ECO:0000313" key="1">
    <source>
        <dbReference type="EMBL" id="KAK3265130.1"/>
    </source>
</evidence>
<name>A0AAE0KYH6_9CHLO</name>
<organism evidence="1 2">
    <name type="scientific">Cymbomonas tetramitiformis</name>
    <dbReference type="NCBI Taxonomy" id="36881"/>
    <lineage>
        <taxon>Eukaryota</taxon>
        <taxon>Viridiplantae</taxon>
        <taxon>Chlorophyta</taxon>
        <taxon>Pyramimonadophyceae</taxon>
        <taxon>Pyramimonadales</taxon>
        <taxon>Pyramimonadaceae</taxon>
        <taxon>Cymbomonas</taxon>
    </lineage>
</organism>
<keyword evidence="2" id="KW-1185">Reference proteome</keyword>
<protein>
    <submittedName>
        <fullName evidence="1">Uncharacterized protein</fullName>
    </submittedName>
</protein>
<dbReference type="Proteomes" id="UP001190700">
    <property type="component" value="Unassembled WGS sequence"/>
</dbReference>
<accession>A0AAE0KYH6</accession>
<proteinExistence type="predicted"/>
<reference evidence="1 2" key="1">
    <citation type="journal article" date="2015" name="Genome Biol. Evol.">
        <title>Comparative Genomics of a Bacterivorous Green Alga Reveals Evolutionary Causalities and Consequences of Phago-Mixotrophic Mode of Nutrition.</title>
        <authorList>
            <person name="Burns J.A."/>
            <person name="Paasch A."/>
            <person name="Narechania A."/>
            <person name="Kim E."/>
        </authorList>
    </citation>
    <scope>NUCLEOTIDE SEQUENCE [LARGE SCALE GENOMIC DNA]</scope>
    <source>
        <strain evidence="1 2">PLY_AMNH</strain>
    </source>
</reference>
<evidence type="ECO:0000313" key="2">
    <source>
        <dbReference type="Proteomes" id="UP001190700"/>
    </source>
</evidence>